<proteinExistence type="predicted"/>
<evidence type="ECO:0000259" key="2">
    <source>
        <dbReference type="Pfam" id="PF14725"/>
    </source>
</evidence>
<evidence type="ECO:0000313" key="3">
    <source>
        <dbReference type="EMBL" id="MBO8461026.1"/>
    </source>
</evidence>
<reference evidence="3" key="2">
    <citation type="journal article" date="2021" name="PeerJ">
        <title>Extensive microbial diversity within the chicken gut microbiome revealed by metagenomics and culture.</title>
        <authorList>
            <person name="Gilroy R."/>
            <person name="Ravi A."/>
            <person name="Getino M."/>
            <person name="Pursley I."/>
            <person name="Horton D.L."/>
            <person name="Alikhan N.F."/>
            <person name="Baker D."/>
            <person name="Gharbi K."/>
            <person name="Hall N."/>
            <person name="Watson M."/>
            <person name="Adriaenssens E.M."/>
            <person name="Foster-Nyarko E."/>
            <person name="Jarju S."/>
            <person name="Secka A."/>
            <person name="Antonio M."/>
            <person name="Oren A."/>
            <person name="Chaudhuri R.R."/>
            <person name="La Ragione R."/>
            <person name="Hildebrand F."/>
            <person name="Pallen M.J."/>
        </authorList>
    </citation>
    <scope>NUCLEOTIDE SEQUENCE</scope>
    <source>
        <strain evidence="3">G3-3990</strain>
    </source>
</reference>
<gene>
    <name evidence="3" type="ORF">IAA73_11965</name>
</gene>
<name>A0A9D9N5A2_9BACT</name>
<feature type="chain" id="PRO_5038374309" evidence="1">
    <location>
        <begin position="23"/>
        <end position="334"/>
    </location>
</feature>
<dbReference type="Pfam" id="PF14725">
    <property type="entry name" value="DUF4466"/>
    <property type="match status" value="1"/>
</dbReference>
<comment type="caution">
    <text evidence="3">The sequence shown here is derived from an EMBL/GenBank/DDBJ whole genome shotgun (WGS) entry which is preliminary data.</text>
</comment>
<dbReference type="CDD" id="cd07472">
    <property type="entry name" value="HmuY_like"/>
    <property type="match status" value="1"/>
</dbReference>
<sequence>MKKNILSFAACALCCISMLLYSCQNEEETPVFQNKCLKRSLGPNVWGNEIEFAYAMAIQPAAGKLVSAKVEASIPGAEGTWLEHRSYHTKLDGIDTAIVVGNPSVTEGAITQVDYCVDTCAATLRYYYVIPQEAKGKQVTFTFSAEASNGETVSMNMGPYDISTMDMKLDLSLSAANCYISIEDMAVYNAEQAAEHPEKIDLVYLYRNYNVDTVAFNHAFVAPAADAQKYLPGVTLPAGVNRDTRIRVVGIKDAHLARLHLKNPPEAQPAVYIDDIDLRDMDMSNMPDWALDIVTNDGMFIETQDGKYKAYIYVNEMKKGRAGGTISMKRYTMF</sequence>
<evidence type="ECO:0000256" key="1">
    <source>
        <dbReference type="SAM" id="SignalP"/>
    </source>
</evidence>
<reference evidence="3" key="1">
    <citation type="submission" date="2020-10" db="EMBL/GenBank/DDBJ databases">
        <authorList>
            <person name="Gilroy R."/>
        </authorList>
    </citation>
    <scope>NUCLEOTIDE SEQUENCE</scope>
    <source>
        <strain evidence="3">G3-3990</strain>
    </source>
</reference>
<dbReference type="Gene3D" id="2.60.40.3550">
    <property type="entry name" value="Domain of unknown function DUF4466"/>
    <property type="match status" value="1"/>
</dbReference>
<protein>
    <submittedName>
        <fullName evidence="3">DUF4466 family protein</fullName>
    </submittedName>
</protein>
<accession>A0A9D9N5A2</accession>
<dbReference type="PROSITE" id="PS51257">
    <property type="entry name" value="PROKAR_LIPOPROTEIN"/>
    <property type="match status" value="1"/>
</dbReference>
<keyword evidence="1" id="KW-0732">Signal</keyword>
<dbReference type="AlphaFoldDB" id="A0A9D9N5A2"/>
<dbReference type="InterPro" id="IPR028072">
    <property type="entry name" value="DUF4466"/>
</dbReference>
<dbReference type="Proteomes" id="UP000823641">
    <property type="component" value="Unassembled WGS sequence"/>
</dbReference>
<feature type="domain" description="DUF4466" evidence="2">
    <location>
        <begin position="30"/>
        <end position="333"/>
    </location>
</feature>
<evidence type="ECO:0000313" key="4">
    <source>
        <dbReference type="Proteomes" id="UP000823641"/>
    </source>
</evidence>
<organism evidence="3 4">
    <name type="scientific">Candidatus Gallipaludibacter merdavium</name>
    <dbReference type="NCBI Taxonomy" id="2840839"/>
    <lineage>
        <taxon>Bacteria</taxon>
        <taxon>Pseudomonadati</taxon>
        <taxon>Bacteroidota</taxon>
        <taxon>Bacteroidia</taxon>
        <taxon>Bacteroidales</taxon>
        <taxon>Candidatus Gallipaludibacter</taxon>
    </lineage>
</organism>
<feature type="signal peptide" evidence="1">
    <location>
        <begin position="1"/>
        <end position="22"/>
    </location>
</feature>
<dbReference type="EMBL" id="JADIMG010000110">
    <property type="protein sequence ID" value="MBO8461026.1"/>
    <property type="molecule type" value="Genomic_DNA"/>
</dbReference>